<accession>A0ABY7C7J8</accession>
<sequence>MNDHPAEDATRLRQLLRKLLQALPLASEHLHAFYGPIRIPTIVHVCAQRLLCSQGLATQGIFRINGNLKRINQLERLFADPALLYGKLFNIALPYFSLHDVAGVLRRYLWALPVEPLCHAHPATLLELTTLLKKEPLVPHQATMEMVIIYRRYTSQQGPSTGAKAGRSSTIAGAGVVEELEGVLRRQMDRRARDLLHYLLELLARFSLHAPDNLMTPKNLAIDYLARIDRVQEVLRILIDHFALLSTLFIPPPPHHLSASPSPSPSSSSTTSSPRLPTIHDDYRLLLLHPDHASPSTPPHLRPQSTLSIPTPPFIHSSQSTLILNPTSHLPATTHHPHHHLDLFNSFSFIHSLDDGG</sequence>
<dbReference type="InterPro" id="IPR051025">
    <property type="entry name" value="RhoGAP"/>
</dbReference>
<dbReference type="PANTHER" id="PTHR15228">
    <property type="entry name" value="SPERMATHECAL PHYSIOLOGY VARIANT"/>
    <property type="match status" value="1"/>
</dbReference>
<evidence type="ECO:0000259" key="3">
    <source>
        <dbReference type="PROSITE" id="PS50238"/>
    </source>
</evidence>
<name>A0ABY7C7J8_9BASI</name>
<evidence type="ECO:0000313" key="4">
    <source>
        <dbReference type="EMBL" id="WAQ81119.1"/>
    </source>
</evidence>
<dbReference type="InterPro" id="IPR008936">
    <property type="entry name" value="Rho_GTPase_activation_prot"/>
</dbReference>
<protein>
    <recommendedName>
        <fullName evidence="3">Rho-GAP domain-containing protein</fullName>
    </recommendedName>
</protein>
<feature type="domain" description="Rho-GAP" evidence="3">
    <location>
        <begin position="23"/>
        <end position="257"/>
    </location>
</feature>
<dbReference type="Gene3D" id="1.10.555.10">
    <property type="entry name" value="Rho GTPase activation protein"/>
    <property type="match status" value="1"/>
</dbReference>
<dbReference type="PROSITE" id="PS50238">
    <property type="entry name" value="RHOGAP"/>
    <property type="match status" value="1"/>
</dbReference>
<evidence type="ECO:0000313" key="5">
    <source>
        <dbReference type="Proteomes" id="UP001164743"/>
    </source>
</evidence>
<feature type="region of interest" description="Disordered" evidence="2">
    <location>
        <begin position="256"/>
        <end position="275"/>
    </location>
</feature>
<keyword evidence="5" id="KW-1185">Reference proteome</keyword>
<dbReference type="SUPFAM" id="SSF48350">
    <property type="entry name" value="GTPase activation domain, GAP"/>
    <property type="match status" value="1"/>
</dbReference>
<dbReference type="PANTHER" id="PTHR15228:SF25">
    <property type="entry name" value="F-BAR DOMAIN-CONTAINING PROTEIN"/>
    <property type="match status" value="1"/>
</dbReference>
<reference evidence="4" key="1">
    <citation type="submission" date="2022-10" db="EMBL/GenBank/DDBJ databases">
        <title>Puccinia triticina Genome sequencing and assembly.</title>
        <authorList>
            <person name="Li C."/>
        </authorList>
    </citation>
    <scope>NUCLEOTIDE SEQUENCE</scope>
    <source>
        <strain evidence="4">Pt15</strain>
    </source>
</reference>
<organism evidence="4 5">
    <name type="scientific">Puccinia triticina</name>
    <dbReference type="NCBI Taxonomy" id="208348"/>
    <lineage>
        <taxon>Eukaryota</taxon>
        <taxon>Fungi</taxon>
        <taxon>Dikarya</taxon>
        <taxon>Basidiomycota</taxon>
        <taxon>Pucciniomycotina</taxon>
        <taxon>Pucciniomycetes</taxon>
        <taxon>Pucciniales</taxon>
        <taxon>Pucciniaceae</taxon>
        <taxon>Puccinia</taxon>
    </lineage>
</organism>
<dbReference type="EMBL" id="CP110421">
    <property type="protein sequence ID" value="WAQ81119.1"/>
    <property type="molecule type" value="Genomic_DNA"/>
</dbReference>
<dbReference type="RefSeq" id="XP_053016674.1">
    <property type="nucleotide sequence ID" value="XM_053165487.1"/>
</dbReference>
<dbReference type="InterPro" id="IPR000198">
    <property type="entry name" value="RhoGAP_dom"/>
</dbReference>
<dbReference type="SMART" id="SM00324">
    <property type="entry name" value="RhoGAP"/>
    <property type="match status" value="1"/>
</dbReference>
<evidence type="ECO:0000256" key="1">
    <source>
        <dbReference type="ARBA" id="ARBA00022468"/>
    </source>
</evidence>
<gene>
    <name evidence="4" type="ORF">PtA15_1A458</name>
</gene>
<evidence type="ECO:0000256" key="2">
    <source>
        <dbReference type="SAM" id="MobiDB-lite"/>
    </source>
</evidence>
<dbReference type="Pfam" id="PF00620">
    <property type="entry name" value="RhoGAP"/>
    <property type="match status" value="1"/>
</dbReference>
<dbReference type="GeneID" id="77806382"/>
<proteinExistence type="predicted"/>
<keyword evidence="1" id="KW-0343">GTPase activation</keyword>
<dbReference type="Proteomes" id="UP001164743">
    <property type="component" value="Chromosome 1A"/>
</dbReference>